<evidence type="ECO:0000313" key="4">
    <source>
        <dbReference type="EMBL" id="GAE34837.1"/>
    </source>
</evidence>
<evidence type="ECO:0000256" key="3">
    <source>
        <dbReference type="RuleBase" id="RU000363"/>
    </source>
</evidence>
<dbReference type="SUPFAM" id="SSF51735">
    <property type="entry name" value="NAD(P)-binding Rossmann-fold domains"/>
    <property type="match status" value="1"/>
</dbReference>
<evidence type="ECO:0000256" key="2">
    <source>
        <dbReference type="ARBA" id="ARBA00023002"/>
    </source>
</evidence>
<sequence length="257" mass="28351">MKQTVLLTGASSGIGYEMAKIFAANHYHLILIARNKLKLEEIKQELNNPQIEITVIVKDLSVPGAANEVYKEIKQLNKHVDILVNNAGYGMTGPFFELDLNKQMNMIQLNIIALTELTHLFVQDMIKNNFGRIINVGSVASFVATPTMSVYAATKAFVLSFSESLHSELKQKGDIAVTALCPGPTKTNFATVANVGHLEEIFNVHGTTAQEVALSGYNAMKKELPVVVPGWKFRSMVGLTRLLPRQLLQKILSKTNK</sequence>
<dbReference type="PRINTS" id="PR00081">
    <property type="entry name" value="GDHRDH"/>
</dbReference>
<dbReference type="CDD" id="cd05233">
    <property type="entry name" value="SDR_c"/>
    <property type="match status" value="1"/>
</dbReference>
<dbReference type="InterPro" id="IPR020904">
    <property type="entry name" value="Sc_DH/Rdtase_CS"/>
</dbReference>
<gene>
    <name evidence="4" type="ORF">JCM9157_1917</name>
</gene>
<dbReference type="GO" id="GO:0016491">
    <property type="term" value="F:oxidoreductase activity"/>
    <property type="evidence" value="ECO:0007669"/>
    <property type="project" value="UniProtKB-KW"/>
</dbReference>
<accession>W4QSD1</accession>
<protein>
    <submittedName>
        <fullName evidence="4">Short-chain dehydrogenase/reductase SDR</fullName>
    </submittedName>
</protein>
<dbReference type="PRINTS" id="PR00080">
    <property type="entry name" value="SDRFAMILY"/>
</dbReference>
<dbReference type="EMBL" id="BAUV01000011">
    <property type="protein sequence ID" value="GAE34837.1"/>
    <property type="molecule type" value="Genomic_DNA"/>
</dbReference>
<dbReference type="PROSITE" id="PS00061">
    <property type="entry name" value="ADH_SHORT"/>
    <property type="match status" value="1"/>
</dbReference>
<dbReference type="STRING" id="1236973.JCM9157_1917"/>
<reference evidence="4 5" key="1">
    <citation type="journal article" date="2014" name="Genome Announc.">
        <title>Draft Genome Sequences of Three Alkaliphilic Bacillus Strains, Bacillus wakoensis JCM 9140T, Bacillus akibai JCM 9157T, and Bacillus hemicellulosilyticus JCM 9152T.</title>
        <authorList>
            <person name="Yuki M."/>
            <person name="Oshima K."/>
            <person name="Suda W."/>
            <person name="Oshida Y."/>
            <person name="Kitamura K."/>
            <person name="Iida T."/>
            <person name="Hattori M."/>
            <person name="Ohkuma M."/>
        </authorList>
    </citation>
    <scope>NUCLEOTIDE SEQUENCE [LARGE SCALE GENOMIC DNA]</scope>
    <source>
        <strain evidence="4 5">JCM 9157</strain>
    </source>
</reference>
<dbReference type="InterPro" id="IPR002347">
    <property type="entry name" value="SDR_fam"/>
</dbReference>
<dbReference type="PANTHER" id="PTHR42901">
    <property type="entry name" value="ALCOHOL DEHYDROGENASE"/>
    <property type="match status" value="1"/>
</dbReference>
<dbReference type="RefSeq" id="WP_035663939.1">
    <property type="nucleotide sequence ID" value="NZ_BAUV01000011.1"/>
</dbReference>
<evidence type="ECO:0000313" key="5">
    <source>
        <dbReference type="Proteomes" id="UP000018896"/>
    </source>
</evidence>
<keyword evidence="2" id="KW-0560">Oxidoreductase</keyword>
<organism evidence="4 5">
    <name type="scientific">Halalkalibacter akibai (strain ATCC 43226 / DSM 21942 / CIP 109018 / JCM 9157 / 1139)</name>
    <name type="common">Bacillus akibai</name>
    <dbReference type="NCBI Taxonomy" id="1236973"/>
    <lineage>
        <taxon>Bacteria</taxon>
        <taxon>Bacillati</taxon>
        <taxon>Bacillota</taxon>
        <taxon>Bacilli</taxon>
        <taxon>Bacillales</taxon>
        <taxon>Bacillaceae</taxon>
        <taxon>Halalkalibacter</taxon>
    </lineage>
</organism>
<dbReference type="OrthoDB" id="9808814at2"/>
<dbReference type="Pfam" id="PF00106">
    <property type="entry name" value="adh_short"/>
    <property type="match status" value="1"/>
</dbReference>
<proteinExistence type="inferred from homology"/>
<evidence type="ECO:0000256" key="1">
    <source>
        <dbReference type="ARBA" id="ARBA00006484"/>
    </source>
</evidence>
<dbReference type="InterPro" id="IPR036291">
    <property type="entry name" value="NAD(P)-bd_dom_sf"/>
</dbReference>
<dbReference type="Gene3D" id="3.40.50.720">
    <property type="entry name" value="NAD(P)-binding Rossmann-like Domain"/>
    <property type="match status" value="1"/>
</dbReference>
<comment type="caution">
    <text evidence="4">The sequence shown here is derived from an EMBL/GenBank/DDBJ whole genome shotgun (WGS) entry which is preliminary data.</text>
</comment>
<dbReference type="PANTHER" id="PTHR42901:SF1">
    <property type="entry name" value="ALCOHOL DEHYDROGENASE"/>
    <property type="match status" value="1"/>
</dbReference>
<dbReference type="PIRSF" id="PIRSF000126">
    <property type="entry name" value="11-beta-HSD1"/>
    <property type="match status" value="1"/>
</dbReference>
<dbReference type="Proteomes" id="UP000018896">
    <property type="component" value="Unassembled WGS sequence"/>
</dbReference>
<comment type="similarity">
    <text evidence="1 3">Belongs to the short-chain dehydrogenases/reductases (SDR) family.</text>
</comment>
<name>W4QSD1_HALA3</name>
<dbReference type="eggNOG" id="COG0300">
    <property type="taxonomic scope" value="Bacteria"/>
</dbReference>
<keyword evidence="5" id="KW-1185">Reference proteome</keyword>
<dbReference type="AlphaFoldDB" id="W4QSD1"/>